<dbReference type="Proteomes" id="UP000663850">
    <property type="component" value="Unassembled WGS sequence"/>
</dbReference>
<feature type="compositionally biased region" description="Low complexity" evidence="1">
    <location>
        <begin position="31"/>
        <end position="40"/>
    </location>
</feature>
<feature type="compositionally biased region" description="Polar residues" evidence="1">
    <location>
        <begin position="13"/>
        <end position="23"/>
    </location>
</feature>
<comment type="caution">
    <text evidence="2">The sequence shown here is derived from an EMBL/GenBank/DDBJ whole genome shotgun (WGS) entry which is preliminary data.</text>
</comment>
<feature type="compositionally biased region" description="Basic and acidic residues" evidence="1">
    <location>
        <begin position="48"/>
        <end position="59"/>
    </location>
</feature>
<proteinExistence type="predicted"/>
<evidence type="ECO:0000313" key="3">
    <source>
        <dbReference type="Proteomes" id="UP000663850"/>
    </source>
</evidence>
<gene>
    <name evidence="2" type="ORF">RDB_LOCUS115749</name>
</gene>
<feature type="compositionally biased region" description="Basic residues" evidence="1">
    <location>
        <begin position="104"/>
        <end position="117"/>
    </location>
</feature>
<accession>A0A8H3HL41</accession>
<protein>
    <submittedName>
        <fullName evidence="2">Uncharacterized protein</fullName>
    </submittedName>
</protein>
<name>A0A8H3HL41_9AGAM</name>
<evidence type="ECO:0000313" key="2">
    <source>
        <dbReference type="EMBL" id="CAE6519335.1"/>
    </source>
</evidence>
<reference evidence="2" key="1">
    <citation type="submission" date="2021-01" db="EMBL/GenBank/DDBJ databases">
        <authorList>
            <person name="Kaushik A."/>
        </authorList>
    </citation>
    <scope>NUCLEOTIDE SEQUENCE</scope>
    <source>
        <strain evidence="2">Type strain: AG8-Rh-89/</strain>
    </source>
</reference>
<dbReference type="AlphaFoldDB" id="A0A8H3HL41"/>
<feature type="region of interest" description="Disordered" evidence="1">
    <location>
        <begin position="96"/>
        <end position="117"/>
    </location>
</feature>
<dbReference type="EMBL" id="CAJMWZ010006281">
    <property type="protein sequence ID" value="CAE6519335.1"/>
    <property type="molecule type" value="Genomic_DNA"/>
</dbReference>
<sequence length="117" mass="13068">MQAQGSLEAASFPLSTSGPTVNRTLDHPLTSSPSSRHSQSPALLDTQWPRRDGIDHKPDPCAQRTSCYVCIDPCRHHQTRHTKARLGTLPDSFRALLTSGQRRTTSHPRPPTRIHHF</sequence>
<organism evidence="2 3">
    <name type="scientific">Rhizoctonia solani</name>
    <dbReference type="NCBI Taxonomy" id="456999"/>
    <lineage>
        <taxon>Eukaryota</taxon>
        <taxon>Fungi</taxon>
        <taxon>Dikarya</taxon>
        <taxon>Basidiomycota</taxon>
        <taxon>Agaricomycotina</taxon>
        <taxon>Agaricomycetes</taxon>
        <taxon>Cantharellales</taxon>
        <taxon>Ceratobasidiaceae</taxon>
        <taxon>Rhizoctonia</taxon>
    </lineage>
</organism>
<evidence type="ECO:0000256" key="1">
    <source>
        <dbReference type="SAM" id="MobiDB-lite"/>
    </source>
</evidence>
<feature type="region of interest" description="Disordered" evidence="1">
    <location>
        <begin position="1"/>
        <end position="61"/>
    </location>
</feature>